<reference evidence="1 2" key="1">
    <citation type="submission" date="2020-08" db="EMBL/GenBank/DDBJ databases">
        <title>Sequencing the genomes of 1000 actinobacteria strains.</title>
        <authorList>
            <person name="Klenk H.-P."/>
        </authorList>
    </citation>
    <scope>NUCLEOTIDE SEQUENCE [LARGE SCALE GENOMIC DNA]</scope>
    <source>
        <strain evidence="1 2">DSM 46887</strain>
    </source>
</reference>
<gene>
    <name evidence="1" type="ORF">F4562_005914</name>
</gene>
<organism evidence="1 2">
    <name type="scientific">Streptosporangium becharense</name>
    <dbReference type="NCBI Taxonomy" id="1816182"/>
    <lineage>
        <taxon>Bacteria</taxon>
        <taxon>Bacillati</taxon>
        <taxon>Actinomycetota</taxon>
        <taxon>Actinomycetes</taxon>
        <taxon>Streptosporangiales</taxon>
        <taxon>Streptosporangiaceae</taxon>
        <taxon>Streptosporangium</taxon>
    </lineage>
</organism>
<protein>
    <submittedName>
        <fullName evidence="1">Uncharacterized protein</fullName>
    </submittedName>
</protein>
<evidence type="ECO:0000313" key="1">
    <source>
        <dbReference type="EMBL" id="MBB5822852.1"/>
    </source>
</evidence>
<evidence type="ECO:0000313" key="2">
    <source>
        <dbReference type="Proteomes" id="UP000540685"/>
    </source>
</evidence>
<accession>A0A7W9MJ41</accession>
<sequence>MTPQRPAITLARRRHLSRGDLDSTVGALGVRRVTGDERAQVEA</sequence>
<comment type="caution">
    <text evidence="1">The sequence shown here is derived from an EMBL/GenBank/DDBJ whole genome shotgun (WGS) entry which is preliminary data.</text>
</comment>
<name>A0A7W9MJ41_9ACTN</name>
<dbReference type="EMBL" id="JACHMP010000001">
    <property type="protein sequence ID" value="MBB5822852.1"/>
    <property type="molecule type" value="Genomic_DNA"/>
</dbReference>
<keyword evidence="2" id="KW-1185">Reference proteome</keyword>
<proteinExistence type="predicted"/>
<dbReference type="AlphaFoldDB" id="A0A7W9MJ41"/>
<dbReference type="Proteomes" id="UP000540685">
    <property type="component" value="Unassembled WGS sequence"/>
</dbReference>
<dbReference type="RefSeq" id="WP_260316414.1">
    <property type="nucleotide sequence ID" value="NZ_JACHMP010000001.1"/>
</dbReference>